<evidence type="ECO:0000256" key="3">
    <source>
        <dbReference type="ARBA" id="ARBA00022833"/>
    </source>
</evidence>
<dbReference type="PANTHER" id="PTHR39490:SF8">
    <property type="entry name" value="ZINC FINGER FYVE DOMAIN-CONTAINING PROTEIN 21"/>
    <property type="match status" value="1"/>
</dbReference>
<dbReference type="Proteomes" id="UP001149090">
    <property type="component" value="Unassembled WGS sequence"/>
</dbReference>
<dbReference type="InterPro" id="IPR016024">
    <property type="entry name" value="ARM-type_fold"/>
</dbReference>
<sequence length="505" mass="57725">MSELEKYLDDKIPNDYQTLGSYSILTPFIETIVPKENWLRDDLYTNCMICWSKFTKTKRRHHCRYCGLLVCSSCATKSYSFLVGRQTQNYRVCDPCHTLISTQENHQPLHGVMAVASREGRDIQPSLISQQWNSLLYFFDLLKSSYLQVQKLSFELLIKTTKKNFPVHANSDIFRLLFSIAISQRHSLRHLSFELMGNLTSDKNPQNIKVLDQEEFIPLIRTLPKFILKRSTETSIQNSASRFLFNYIMGVHEMENFENEIFQISHALQLLQILSSTSLTRSVLVLVAGVLARLGETEAVQKAISQTGGVSTLMKLLSPTNKKGSIAMSYFVTQLLAKLAKNDSNLDSIFACGIKSALKLLKICTVSSVIVNVVEFIFNISSFENEHRLKQDQTVIPDLVSIFRTTIDRSAKLFTLTKLKDLSQMEHMKQALIDGQCLTLCELLIYSNDSDLRQMARLTKENLKDLNENQNENENENQNQNENQNSNENSNENSNQNSNQNLNQN</sequence>
<organism evidence="7 8">
    <name type="scientific">Anaeramoeba ignava</name>
    <name type="common">Anaerobic marine amoeba</name>
    <dbReference type="NCBI Taxonomy" id="1746090"/>
    <lineage>
        <taxon>Eukaryota</taxon>
        <taxon>Metamonada</taxon>
        <taxon>Anaeramoebidae</taxon>
        <taxon>Anaeramoeba</taxon>
    </lineage>
</organism>
<dbReference type="InterPro" id="IPR017455">
    <property type="entry name" value="Znf_FYVE-rel"/>
</dbReference>
<dbReference type="GO" id="GO:0008270">
    <property type="term" value="F:zinc ion binding"/>
    <property type="evidence" value="ECO:0007669"/>
    <property type="project" value="UniProtKB-KW"/>
</dbReference>
<dbReference type="SUPFAM" id="SSF57903">
    <property type="entry name" value="FYVE/PHD zinc finger"/>
    <property type="match status" value="1"/>
</dbReference>
<feature type="domain" description="FYVE-type" evidence="6">
    <location>
        <begin position="41"/>
        <end position="101"/>
    </location>
</feature>
<evidence type="ECO:0000313" key="8">
    <source>
        <dbReference type="Proteomes" id="UP001149090"/>
    </source>
</evidence>
<dbReference type="EMBL" id="JAPDFW010000007">
    <property type="protein sequence ID" value="KAJ5080595.1"/>
    <property type="molecule type" value="Genomic_DNA"/>
</dbReference>
<evidence type="ECO:0000313" key="7">
    <source>
        <dbReference type="EMBL" id="KAJ5080595.1"/>
    </source>
</evidence>
<keyword evidence="3" id="KW-0862">Zinc</keyword>
<proteinExistence type="predicted"/>
<keyword evidence="2 4" id="KW-0863">Zinc-finger</keyword>
<comment type="caution">
    <text evidence="7">The sequence shown here is derived from an EMBL/GenBank/DDBJ whole genome shotgun (WGS) entry which is preliminary data.</text>
</comment>
<dbReference type="SMART" id="SM00064">
    <property type="entry name" value="FYVE"/>
    <property type="match status" value="1"/>
</dbReference>
<keyword evidence="8" id="KW-1185">Reference proteome</keyword>
<dbReference type="InterPro" id="IPR011989">
    <property type="entry name" value="ARM-like"/>
</dbReference>
<dbReference type="Gene3D" id="3.30.40.10">
    <property type="entry name" value="Zinc/RING finger domain, C3HC4 (zinc finger)"/>
    <property type="match status" value="1"/>
</dbReference>
<protein>
    <submittedName>
        <fullName evidence="7">Arrestin domain-containing protein d</fullName>
    </submittedName>
</protein>
<dbReference type="Pfam" id="PF01363">
    <property type="entry name" value="FYVE"/>
    <property type="match status" value="1"/>
</dbReference>
<accession>A0A9Q0LZA8</accession>
<name>A0A9Q0LZA8_ANAIG</name>
<feature type="region of interest" description="Disordered" evidence="5">
    <location>
        <begin position="469"/>
        <end position="505"/>
    </location>
</feature>
<dbReference type="PANTHER" id="PTHR39490">
    <property type="entry name" value="ARRESTIN DOMAIN-CONTAINING PROTEIN D"/>
    <property type="match status" value="1"/>
</dbReference>
<evidence type="ECO:0000256" key="5">
    <source>
        <dbReference type="SAM" id="MobiDB-lite"/>
    </source>
</evidence>
<dbReference type="InterPro" id="IPR052113">
    <property type="entry name" value="FYVE-type_Zinc_Finger"/>
</dbReference>
<dbReference type="PROSITE" id="PS50178">
    <property type="entry name" value="ZF_FYVE"/>
    <property type="match status" value="1"/>
</dbReference>
<dbReference type="InterPro" id="IPR011011">
    <property type="entry name" value="Znf_FYVE_PHD"/>
</dbReference>
<evidence type="ECO:0000256" key="1">
    <source>
        <dbReference type="ARBA" id="ARBA00022723"/>
    </source>
</evidence>
<dbReference type="OrthoDB" id="440725at2759"/>
<evidence type="ECO:0000256" key="2">
    <source>
        <dbReference type="ARBA" id="ARBA00022771"/>
    </source>
</evidence>
<evidence type="ECO:0000259" key="6">
    <source>
        <dbReference type="PROSITE" id="PS50178"/>
    </source>
</evidence>
<keyword evidence="1" id="KW-0479">Metal-binding</keyword>
<dbReference type="InterPro" id="IPR000306">
    <property type="entry name" value="Znf_FYVE"/>
</dbReference>
<reference evidence="7" key="1">
    <citation type="submission" date="2022-10" db="EMBL/GenBank/DDBJ databases">
        <title>Novel sulphate-reducing endosymbionts in the free-living metamonad Anaeramoeba.</title>
        <authorList>
            <person name="Jerlstrom-Hultqvist J."/>
            <person name="Cepicka I."/>
            <person name="Gallot-Lavallee L."/>
            <person name="Salas-Leiva D."/>
            <person name="Curtis B.A."/>
            <person name="Zahonova K."/>
            <person name="Pipaliya S."/>
            <person name="Dacks J."/>
            <person name="Roger A.J."/>
        </authorList>
    </citation>
    <scope>NUCLEOTIDE SEQUENCE</scope>
    <source>
        <strain evidence="7">BMAN</strain>
    </source>
</reference>
<evidence type="ECO:0000256" key="4">
    <source>
        <dbReference type="PROSITE-ProRule" id="PRU00091"/>
    </source>
</evidence>
<dbReference type="AlphaFoldDB" id="A0A9Q0LZA8"/>
<dbReference type="Gene3D" id="1.25.10.10">
    <property type="entry name" value="Leucine-rich Repeat Variant"/>
    <property type="match status" value="1"/>
</dbReference>
<dbReference type="SUPFAM" id="SSF48371">
    <property type="entry name" value="ARM repeat"/>
    <property type="match status" value="1"/>
</dbReference>
<dbReference type="InterPro" id="IPR013083">
    <property type="entry name" value="Znf_RING/FYVE/PHD"/>
</dbReference>
<gene>
    <name evidence="7" type="ORF">M0811_13976</name>
</gene>